<gene>
    <name evidence="1" type="ORF">PFISCL1PPCAC_8751</name>
</gene>
<sequence>ANSEVMAELISVRRTEARNIIHSSRLFFQTLGREFEWRGSRYDASDPRVLVKIDGNGARWQLAIPANAEAPDPLTMTNVEIWRDRACCFTGTSQLWLLDITLFTWLKLDVNRGSNNDEVSFV</sequence>
<dbReference type="Proteomes" id="UP001432322">
    <property type="component" value="Unassembled WGS sequence"/>
</dbReference>
<comment type="caution">
    <text evidence="1">The sequence shown here is derived from an EMBL/GenBank/DDBJ whole genome shotgun (WGS) entry which is preliminary data.</text>
</comment>
<keyword evidence="2" id="KW-1185">Reference proteome</keyword>
<name>A0AAV5VI07_9BILA</name>
<protein>
    <submittedName>
        <fullName evidence="1">Uncharacterized protein</fullName>
    </submittedName>
</protein>
<evidence type="ECO:0000313" key="1">
    <source>
        <dbReference type="EMBL" id="GMT17454.1"/>
    </source>
</evidence>
<proteinExistence type="predicted"/>
<evidence type="ECO:0000313" key="2">
    <source>
        <dbReference type="Proteomes" id="UP001432322"/>
    </source>
</evidence>
<reference evidence="1" key="1">
    <citation type="submission" date="2023-10" db="EMBL/GenBank/DDBJ databases">
        <title>Genome assembly of Pristionchus species.</title>
        <authorList>
            <person name="Yoshida K."/>
            <person name="Sommer R.J."/>
        </authorList>
    </citation>
    <scope>NUCLEOTIDE SEQUENCE</scope>
    <source>
        <strain evidence="1">RS5133</strain>
    </source>
</reference>
<organism evidence="1 2">
    <name type="scientific">Pristionchus fissidentatus</name>
    <dbReference type="NCBI Taxonomy" id="1538716"/>
    <lineage>
        <taxon>Eukaryota</taxon>
        <taxon>Metazoa</taxon>
        <taxon>Ecdysozoa</taxon>
        <taxon>Nematoda</taxon>
        <taxon>Chromadorea</taxon>
        <taxon>Rhabditida</taxon>
        <taxon>Rhabditina</taxon>
        <taxon>Diplogasteromorpha</taxon>
        <taxon>Diplogasteroidea</taxon>
        <taxon>Neodiplogasteridae</taxon>
        <taxon>Pristionchus</taxon>
    </lineage>
</organism>
<dbReference type="EMBL" id="BTSY01000003">
    <property type="protein sequence ID" value="GMT17454.1"/>
    <property type="molecule type" value="Genomic_DNA"/>
</dbReference>
<accession>A0AAV5VI07</accession>
<dbReference type="AlphaFoldDB" id="A0AAV5VI07"/>
<feature type="non-terminal residue" evidence="1">
    <location>
        <position position="1"/>
    </location>
</feature>